<proteinExistence type="predicted"/>
<dbReference type="InterPro" id="IPR011650">
    <property type="entry name" value="Peptidase_M20_dimer"/>
</dbReference>
<keyword evidence="3" id="KW-0378">Hydrolase</keyword>
<dbReference type="EMBL" id="UFTA01000002">
    <property type="protein sequence ID" value="SUU91750.1"/>
    <property type="molecule type" value="Genomic_DNA"/>
</dbReference>
<reference evidence="3 4" key="1">
    <citation type="submission" date="2018-06" db="EMBL/GenBank/DDBJ databases">
        <authorList>
            <consortium name="Pathogen Informatics"/>
            <person name="Doyle S."/>
        </authorList>
    </citation>
    <scope>NUCLEOTIDE SEQUENCE [LARGE SCALE GENOMIC DNA]</scope>
    <source>
        <strain evidence="3 4">NCTC9810</strain>
    </source>
</reference>
<dbReference type="GO" id="GO:0046872">
    <property type="term" value="F:metal ion binding"/>
    <property type="evidence" value="ECO:0007669"/>
    <property type="project" value="UniProtKB-KW"/>
</dbReference>
<dbReference type="SUPFAM" id="SSF53187">
    <property type="entry name" value="Zn-dependent exopeptidases"/>
    <property type="match status" value="1"/>
</dbReference>
<evidence type="ECO:0000256" key="1">
    <source>
        <dbReference type="PIRSR" id="PIRSR005962-1"/>
    </source>
</evidence>
<gene>
    <name evidence="3" type="primary">amaA</name>
    <name evidence="3" type="ORF">NCTC9810_00046</name>
</gene>
<dbReference type="PANTHER" id="PTHR11014">
    <property type="entry name" value="PEPTIDASE M20 FAMILY MEMBER"/>
    <property type="match status" value="1"/>
</dbReference>
<feature type="binding site" evidence="1">
    <location>
        <position position="155"/>
    </location>
    <ligand>
        <name>Mn(2+)</name>
        <dbReference type="ChEBI" id="CHEBI:29035"/>
        <label>2</label>
    </ligand>
</feature>
<dbReference type="PIRSF" id="PIRSF005962">
    <property type="entry name" value="Pept_M20D_amidohydro"/>
    <property type="match status" value="1"/>
</dbReference>
<dbReference type="Pfam" id="PF01546">
    <property type="entry name" value="Peptidase_M20"/>
    <property type="match status" value="1"/>
</dbReference>
<comment type="cofactor">
    <cofactor evidence="1">
        <name>Mn(2+)</name>
        <dbReference type="ChEBI" id="CHEBI:29035"/>
    </cofactor>
    <text evidence="1">The Mn(2+) ion enhances activity.</text>
</comment>
<dbReference type="EC" id="3.5.1.14" evidence="3"/>
<dbReference type="Gene3D" id="3.30.70.360">
    <property type="match status" value="1"/>
</dbReference>
<evidence type="ECO:0000313" key="3">
    <source>
        <dbReference type="EMBL" id="SUU91750.1"/>
    </source>
</evidence>
<dbReference type="InterPro" id="IPR002933">
    <property type="entry name" value="Peptidase_M20"/>
</dbReference>
<dbReference type="InterPro" id="IPR036264">
    <property type="entry name" value="Bact_exopeptidase_dim_dom"/>
</dbReference>
<dbReference type="NCBIfam" id="TIGR01891">
    <property type="entry name" value="amidohydrolases"/>
    <property type="match status" value="1"/>
</dbReference>
<feature type="binding site" evidence="1">
    <location>
        <position position="379"/>
    </location>
    <ligand>
        <name>Mn(2+)</name>
        <dbReference type="ChEBI" id="CHEBI:29035"/>
        <label>2</label>
    </ligand>
</feature>
<dbReference type="RefSeq" id="WP_245943470.1">
    <property type="nucleotide sequence ID" value="NZ_UFTA01000002.1"/>
</dbReference>
<dbReference type="InterPro" id="IPR017439">
    <property type="entry name" value="Amidohydrolase"/>
</dbReference>
<feature type="binding site" evidence="1">
    <location>
        <position position="119"/>
    </location>
    <ligand>
        <name>Mn(2+)</name>
        <dbReference type="ChEBI" id="CHEBI:29035"/>
        <label>2</label>
    </ligand>
</feature>
<evidence type="ECO:0000259" key="2">
    <source>
        <dbReference type="Pfam" id="PF07687"/>
    </source>
</evidence>
<keyword evidence="1" id="KW-0464">Manganese</keyword>
<feature type="binding site" evidence="1">
    <location>
        <position position="121"/>
    </location>
    <ligand>
        <name>Mn(2+)</name>
        <dbReference type="ChEBI" id="CHEBI:29035"/>
        <label>2</label>
    </ligand>
</feature>
<feature type="binding site" evidence="1">
    <location>
        <position position="179"/>
    </location>
    <ligand>
        <name>Mn(2+)</name>
        <dbReference type="ChEBI" id="CHEBI:29035"/>
        <label>2</label>
    </ligand>
</feature>
<name>A0A380WTF1_9FIRM</name>
<dbReference type="Gene3D" id="3.40.630.10">
    <property type="entry name" value="Zn peptidases"/>
    <property type="match status" value="1"/>
</dbReference>
<keyword evidence="1" id="KW-0479">Metal-binding</keyword>
<organism evidence="3 4">
    <name type="scientific">Anaerococcus octavius</name>
    <dbReference type="NCBI Taxonomy" id="54007"/>
    <lineage>
        <taxon>Bacteria</taxon>
        <taxon>Bacillati</taxon>
        <taxon>Bacillota</taxon>
        <taxon>Tissierellia</taxon>
        <taxon>Tissierellales</taxon>
        <taxon>Peptoniphilaceae</taxon>
        <taxon>Anaerococcus</taxon>
    </lineage>
</organism>
<dbReference type="GO" id="GO:0004046">
    <property type="term" value="F:aminoacylase activity"/>
    <property type="evidence" value="ECO:0007669"/>
    <property type="project" value="UniProtKB-EC"/>
</dbReference>
<protein>
    <submittedName>
        <fullName evidence="3">N-acyl-L-amino acid amidohydrolase</fullName>
        <ecNumber evidence="3">3.5.1.14</ecNumber>
    </submittedName>
</protein>
<dbReference type="AlphaFoldDB" id="A0A380WTF1"/>
<evidence type="ECO:0000313" key="4">
    <source>
        <dbReference type="Proteomes" id="UP000255124"/>
    </source>
</evidence>
<dbReference type="PANTHER" id="PTHR11014:SF63">
    <property type="entry name" value="METALLOPEPTIDASE, PUTATIVE (AFU_ORTHOLOGUE AFUA_6G09600)-RELATED"/>
    <property type="match status" value="1"/>
</dbReference>
<dbReference type="SUPFAM" id="SSF55031">
    <property type="entry name" value="Bacterial exopeptidase dimerisation domain"/>
    <property type="match status" value="1"/>
</dbReference>
<feature type="domain" description="Peptidase M20 dimerisation" evidence="2">
    <location>
        <begin position="197"/>
        <end position="299"/>
    </location>
</feature>
<accession>A0A380WTF1</accession>
<dbReference type="Proteomes" id="UP000255124">
    <property type="component" value="Unassembled WGS sequence"/>
</dbReference>
<dbReference type="Pfam" id="PF07687">
    <property type="entry name" value="M20_dimer"/>
    <property type="match status" value="1"/>
</dbReference>
<sequence>MTNFMKGLAMTNNEVIKAKIDEYFDRTVAWRTYLHENPEVSDKEYKTAEYLKKECERLGLLVEDAKNTTGFTALLDTGKTGNTLGIRTDIDALPILESENNLKNKKTVVSKNKGVSHACGHDSHMATLLTTAKILTDFKDELSGKIYFIFEEGEETGGGIDAMVEHLKDKDLDACYGNHQSPFLEVGQIKVLKGPSHAGCAGVEFDVIGKGGHGSRPDKCINPLTATANIVTALTTAWVNQLDVSKTVTFGLGSINGGSASNVIPDRCNVKGTLRFFDDKAGEDALEVLKEVVNTTARAHKCYVQFSDYTRIVAYPTINDPDLAEKVITSLNDIYPTSFLDGNPTYGSESFFGYSKLCPSVYTKFGVRDEKNGISAGSHTSEFDINPEGIKYAVGLQVKFALDFLKGAFDD</sequence>